<evidence type="ECO:0000256" key="6">
    <source>
        <dbReference type="ARBA" id="ARBA00022723"/>
    </source>
</evidence>
<dbReference type="InterPro" id="IPR045846">
    <property type="entry name" value="POLBc_alpha"/>
</dbReference>
<evidence type="ECO:0000256" key="3">
    <source>
        <dbReference type="ARBA" id="ARBA00022679"/>
    </source>
</evidence>
<keyword evidence="8" id="KW-0862">Zinc</keyword>
<dbReference type="Pfam" id="PF12254">
    <property type="entry name" value="DNA_pol_alpha_N"/>
    <property type="match status" value="1"/>
</dbReference>
<dbReference type="Gene3D" id="3.90.1600.10">
    <property type="entry name" value="Palm domain of DNA polymerase"/>
    <property type="match status" value="2"/>
</dbReference>
<evidence type="ECO:0000256" key="4">
    <source>
        <dbReference type="ARBA" id="ARBA00022695"/>
    </source>
</evidence>
<dbReference type="FunFam" id="3.30.70.2820:FF:000001">
    <property type="entry name" value="DNA polymerase"/>
    <property type="match status" value="1"/>
</dbReference>
<evidence type="ECO:0000256" key="2">
    <source>
        <dbReference type="ARBA" id="ARBA00005755"/>
    </source>
</evidence>
<dbReference type="InterPro" id="IPR043502">
    <property type="entry name" value="DNA/RNA_pol_sf"/>
</dbReference>
<dbReference type="PANTHER" id="PTHR45861:SF1">
    <property type="entry name" value="DNA POLYMERASE ALPHA CATALYTIC SUBUNIT"/>
    <property type="match status" value="1"/>
</dbReference>
<proteinExistence type="inferred from homology"/>
<accession>A0A3N4JGR3</accession>
<dbReference type="Gene3D" id="2.40.50.730">
    <property type="match status" value="1"/>
</dbReference>
<dbReference type="NCBIfam" id="TIGR00592">
    <property type="entry name" value="pol2"/>
    <property type="match status" value="1"/>
</dbReference>
<dbReference type="InterPro" id="IPR012337">
    <property type="entry name" value="RNaseH-like_sf"/>
</dbReference>
<dbReference type="GO" id="GO:0006281">
    <property type="term" value="P:DNA repair"/>
    <property type="evidence" value="ECO:0007669"/>
    <property type="project" value="UniProtKB-ARBA"/>
</dbReference>
<evidence type="ECO:0000256" key="5">
    <source>
        <dbReference type="ARBA" id="ARBA00022705"/>
    </source>
</evidence>
<dbReference type="STRING" id="1336337.A0A3N4JGR3"/>
<organism evidence="18 19">
    <name type="scientific">Choiromyces venosus 120613-1</name>
    <dbReference type="NCBI Taxonomy" id="1336337"/>
    <lineage>
        <taxon>Eukaryota</taxon>
        <taxon>Fungi</taxon>
        <taxon>Dikarya</taxon>
        <taxon>Ascomycota</taxon>
        <taxon>Pezizomycotina</taxon>
        <taxon>Pezizomycetes</taxon>
        <taxon>Pezizales</taxon>
        <taxon>Tuberaceae</taxon>
        <taxon>Choiromyces</taxon>
    </lineage>
</organism>
<dbReference type="GO" id="GO:0003688">
    <property type="term" value="F:DNA replication origin binding"/>
    <property type="evidence" value="ECO:0007669"/>
    <property type="project" value="TreeGrafter"/>
</dbReference>
<comment type="catalytic activity">
    <reaction evidence="12">
        <text>DNA(n) + a 2'-deoxyribonucleoside 5'-triphosphate = DNA(n+1) + diphosphate</text>
        <dbReference type="Rhea" id="RHEA:22508"/>
        <dbReference type="Rhea" id="RHEA-COMP:17339"/>
        <dbReference type="Rhea" id="RHEA-COMP:17340"/>
        <dbReference type="ChEBI" id="CHEBI:33019"/>
        <dbReference type="ChEBI" id="CHEBI:61560"/>
        <dbReference type="ChEBI" id="CHEBI:173112"/>
        <dbReference type="EC" id="2.7.7.7"/>
    </reaction>
</comment>
<dbReference type="GO" id="GO:0008270">
    <property type="term" value="F:zinc ion binding"/>
    <property type="evidence" value="ECO:0007669"/>
    <property type="project" value="UniProtKB-KW"/>
</dbReference>
<evidence type="ECO:0000256" key="7">
    <source>
        <dbReference type="ARBA" id="ARBA00022771"/>
    </source>
</evidence>
<evidence type="ECO:0000313" key="19">
    <source>
        <dbReference type="Proteomes" id="UP000276215"/>
    </source>
</evidence>
<dbReference type="InterPro" id="IPR024647">
    <property type="entry name" value="DNA_pol_a_cat_su_N"/>
</dbReference>
<dbReference type="InterPro" id="IPR023211">
    <property type="entry name" value="DNA_pol_palm_dom_sf"/>
</dbReference>
<dbReference type="InterPro" id="IPR006172">
    <property type="entry name" value="DNA-dir_DNA_pol_B"/>
</dbReference>
<sequence>MERSRRAVTKKSKHEKFEELRALRASGETRLSKYKVEEQEDLYDELDDEEYKKVVRQRLDQDDFVVDDQGEGYADNGMDDWDDERRREGSWEESEDEKSKKGGKSAKARKAEEQKRKGEQEGNIRKFFNSNTVPTIKPKPKVKEESLDFMNDLLGEFDNDPLAEPKSLMSKKARREPVRKVRRLSPPRKDSKPVKLDKTRQSEKEDNKPSFASSPPPMAGNADSDDQDYGSFDEDVDMGDAPVAPSSPIADAVKRKHWKDEDDEDEDDDLAVAQIKGSKSARTETVNIVASRPAFKSEPVKQEAVAPNKPATAIDPTAWASFIGGDNVTSSPALDGSDLEKLGSTDVVEEDGSIKMFWLDYTEVHGSLCLFGKVQDKKSGKYVSAFLKIDGMQRNLYFLPRETRYKNKRETGEVIGMEDVHEEITEVMERNKINAFRAKSSRRKYAFELPGIPKEGDYLKVLYPYTEPQLSHELTGQTFSCVFGTSTALFEQFVLCRNIMGPCWLKIEDADFNAVQNSSWCKLEIQVSKPQQITTLGDADSLEPPPLTLMSIALRTHMNVKDNKQEILVISCRIYENVSLNDANAPEKLSCQMFSVVRAINPVYPTGFEKLVQNHKGTISPQRTESMLLSTFLAKLHQIDPDVLIGHQLESVDYGILLHRMKERKTTHWHRLGRMKRSAWPQYGGRMAGSFFAERQLVSGRLICDLANDLGKSLTIQCQSWSLTEMCQLILGDRRQDLDNAEALRTWATTDKGLLDYVQHCEADTYFIAAIALKIQIVPLAKQLTNLAGNSWARTMSGTRAERNEYILLHEFYRNKYICPDKVYGKGNVTQKAEAAGGEGENEGGGGKKKDKYKGGLVFEPEKGLYDKFILVMDFNSLYPSIIQEFNICFTTVERDDSDEEKVPDVPETQALGILPRLISTLVQRRRIVKNLMKDRTATDVQKAQWDIKQQALKLTANSMYGCLGYTRSRFYARPLAMLTTHKGREILRSTKELAESINLQVIYGDTDSVMINTGVDNYADAIKIGNDFKRKVNDQYKLLEIDIDNVFQRLLLHAKKKYAAINYVEINGKLTTNMEVKGLDMKRREYCQLSKEASTHILGEIFSGDDTEVVVERIHEYLRGLAEKIRENTFPLMKYIIYTKLGKSLDEYGTSLQTMPQIQVALRKKARGEPVKSGDVISYVITSGEGSEAPDKNVSDRAYAPQDIMKADSGLKPDAEWYLIKQLFPPIERLCGPIEGTDAMRLAECLGLDTRKYQITNAPDQEDRSIHPLESNIPDEDRFKDAVRLQLRCRACGESFQFEGPVLSYECCSHDGIVCKNASCNKVFSVPSIVAQVECQIRQLTSKYYEAWLVCDDAACGNRTRQMNVYGKRCLGPNKLADGCRGVMGYEYTDKMLYNQLLYFSSLFDVGKAEAKLTDGSVKQEIIKVSVQKNQGGFEVISNVIQKYLDKCGRRWVSMDSIFTFSVGI</sequence>
<keyword evidence="4 12" id="KW-0548">Nucleotidyltransferase</keyword>
<dbReference type="PRINTS" id="PR00106">
    <property type="entry name" value="DNAPOLB"/>
</dbReference>
<feature type="domain" description="DNA-directed DNA polymerase family B exonuclease" evidence="15">
    <location>
        <begin position="482"/>
        <end position="726"/>
    </location>
</feature>
<dbReference type="InterPro" id="IPR017964">
    <property type="entry name" value="DNA-dir_DNA_pol_B_CS"/>
</dbReference>
<evidence type="ECO:0000256" key="13">
    <source>
        <dbReference type="SAM" id="MobiDB-lite"/>
    </source>
</evidence>
<evidence type="ECO:0000256" key="11">
    <source>
        <dbReference type="ARBA" id="ARBA00023242"/>
    </source>
</evidence>
<keyword evidence="19" id="KW-1185">Reference proteome</keyword>
<keyword evidence="5 12" id="KW-0235">DNA replication</keyword>
<gene>
    <name evidence="18" type="ORF">L873DRAFT_1772903</name>
</gene>
<dbReference type="Pfam" id="PF00136">
    <property type="entry name" value="DNA_pol_B"/>
    <property type="match status" value="1"/>
</dbReference>
<feature type="domain" description="DNA-directed DNA polymerase family B multifunctional" evidence="14">
    <location>
        <begin position="791"/>
        <end position="1235"/>
    </location>
</feature>
<feature type="compositionally biased region" description="Basic and acidic residues" evidence="13">
    <location>
        <begin position="187"/>
        <end position="208"/>
    </location>
</feature>
<dbReference type="InterPro" id="IPR015088">
    <property type="entry name" value="Znf_DNA-dir_DNA_pol_B_alpha"/>
</dbReference>
<dbReference type="InterPro" id="IPR036397">
    <property type="entry name" value="RNaseH_sf"/>
</dbReference>
<keyword evidence="10 12" id="KW-0238">DNA-binding</keyword>
<dbReference type="SUPFAM" id="SSF56672">
    <property type="entry name" value="DNA/RNA polymerases"/>
    <property type="match status" value="1"/>
</dbReference>
<dbReference type="CDD" id="cd05776">
    <property type="entry name" value="DNA_polB_alpha_exo"/>
    <property type="match status" value="1"/>
</dbReference>
<keyword evidence="3 12" id="KW-0808">Transferase</keyword>
<dbReference type="Proteomes" id="UP000276215">
    <property type="component" value="Unassembled WGS sequence"/>
</dbReference>
<dbReference type="GO" id="GO:1902975">
    <property type="term" value="P:mitotic DNA replication initiation"/>
    <property type="evidence" value="ECO:0007669"/>
    <property type="project" value="InterPro"/>
</dbReference>
<dbReference type="Pfam" id="PF08996">
    <property type="entry name" value="zf-DNA_Pol"/>
    <property type="match status" value="1"/>
</dbReference>
<feature type="compositionally biased region" description="Basic and acidic residues" evidence="13">
    <location>
        <begin position="109"/>
        <end position="124"/>
    </location>
</feature>
<dbReference type="InterPro" id="IPR006134">
    <property type="entry name" value="DNA-dir_DNA_pol_B_multi_dom"/>
</dbReference>
<keyword evidence="7" id="KW-0863">Zinc-finger</keyword>
<dbReference type="Gene3D" id="3.30.420.10">
    <property type="entry name" value="Ribonuclease H-like superfamily/Ribonuclease H"/>
    <property type="match status" value="1"/>
</dbReference>
<dbReference type="PANTHER" id="PTHR45861">
    <property type="entry name" value="DNA POLYMERASE ALPHA CATALYTIC SUBUNIT"/>
    <property type="match status" value="1"/>
</dbReference>
<keyword evidence="6" id="KW-0479">Metal-binding</keyword>
<dbReference type="PROSITE" id="PS00116">
    <property type="entry name" value="DNA_POLYMERASE_B"/>
    <property type="match status" value="1"/>
</dbReference>
<dbReference type="EMBL" id="ML120414">
    <property type="protein sequence ID" value="RPA96457.1"/>
    <property type="molecule type" value="Genomic_DNA"/>
</dbReference>
<evidence type="ECO:0000256" key="1">
    <source>
        <dbReference type="ARBA" id="ARBA00004123"/>
    </source>
</evidence>
<name>A0A3N4JGR3_9PEZI</name>
<dbReference type="Gene3D" id="1.10.132.60">
    <property type="entry name" value="DNA polymerase family B, C-terminal domain"/>
    <property type="match status" value="1"/>
</dbReference>
<dbReference type="GO" id="GO:0006273">
    <property type="term" value="P:lagging strand elongation"/>
    <property type="evidence" value="ECO:0007669"/>
    <property type="project" value="TreeGrafter"/>
</dbReference>
<evidence type="ECO:0000256" key="9">
    <source>
        <dbReference type="ARBA" id="ARBA00022932"/>
    </source>
</evidence>
<feature type="region of interest" description="Disordered" evidence="13">
    <location>
        <begin position="154"/>
        <end position="268"/>
    </location>
</feature>
<evidence type="ECO:0000259" key="14">
    <source>
        <dbReference type="Pfam" id="PF00136"/>
    </source>
</evidence>
<dbReference type="Pfam" id="PF03104">
    <property type="entry name" value="DNA_pol_B_exo1"/>
    <property type="match status" value="1"/>
</dbReference>
<evidence type="ECO:0000256" key="10">
    <source>
        <dbReference type="ARBA" id="ARBA00023125"/>
    </source>
</evidence>
<dbReference type="OrthoDB" id="6755010at2759"/>
<dbReference type="GO" id="GO:0003697">
    <property type="term" value="F:single-stranded DNA binding"/>
    <property type="evidence" value="ECO:0007669"/>
    <property type="project" value="TreeGrafter"/>
</dbReference>
<feature type="compositionally biased region" description="Acidic residues" evidence="13">
    <location>
        <begin position="223"/>
        <end position="238"/>
    </location>
</feature>
<evidence type="ECO:0000259" key="16">
    <source>
        <dbReference type="Pfam" id="PF08996"/>
    </source>
</evidence>
<dbReference type="InterPro" id="IPR038256">
    <property type="entry name" value="Pol_alpha_znc_sf"/>
</dbReference>
<dbReference type="EC" id="2.7.7.7" evidence="12"/>
<dbReference type="SUPFAM" id="SSF53098">
    <property type="entry name" value="Ribonuclease H-like"/>
    <property type="match status" value="1"/>
</dbReference>
<dbReference type="Gene3D" id="1.10.3200.20">
    <property type="entry name" value="DNA Polymerase alpha, zinc finger"/>
    <property type="match status" value="1"/>
</dbReference>
<dbReference type="InterPro" id="IPR006133">
    <property type="entry name" value="DNA-dir_DNA_pol_B_exonuc"/>
</dbReference>
<dbReference type="GO" id="GO:0005658">
    <property type="term" value="C:alpha DNA polymerase:primase complex"/>
    <property type="evidence" value="ECO:0007669"/>
    <property type="project" value="UniProtKB-ARBA"/>
</dbReference>
<feature type="domain" description="Zinc finger DNA-directed DNA polymerase family B alpha" evidence="16">
    <location>
        <begin position="1272"/>
        <end position="1460"/>
    </location>
</feature>
<evidence type="ECO:0000313" key="18">
    <source>
        <dbReference type="EMBL" id="RPA96457.1"/>
    </source>
</evidence>
<evidence type="ECO:0000256" key="8">
    <source>
        <dbReference type="ARBA" id="ARBA00022833"/>
    </source>
</evidence>
<dbReference type="GO" id="GO:0003887">
    <property type="term" value="F:DNA-directed DNA polymerase activity"/>
    <property type="evidence" value="ECO:0007669"/>
    <property type="project" value="UniProtKB-KW"/>
</dbReference>
<feature type="region of interest" description="Disordered" evidence="13">
    <location>
        <begin position="61"/>
        <end position="141"/>
    </location>
</feature>
<keyword evidence="9 12" id="KW-0239">DNA-directed DNA polymerase</keyword>
<dbReference type="GO" id="GO:0003682">
    <property type="term" value="F:chromatin binding"/>
    <property type="evidence" value="ECO:0007669"/>
    <property type="project" value="TreeGrafter"/>
</dbReference>
<dbReference type="FunFam" id="1.10.132.60:FF:000004">
    <property type="entry name" value="DNA polymerase"/>
    <property type="match status" value="1"/>
</dbReference>
<evidence type="ECO:0000259" key="15">
    <source>
        <dbReference type="Pfam" id="PF03104"/>
    </source>
</evidence>
<comment type="similarity">
    <text evidence="2 12">Belongs to the DNA polymerase type-B family.</text>
</comment>
<dbReference type="GO" id="GO:0000166">
    <property type="term" value="F:nucleotide binding"/>
    <property type="evidence" value="ECO:0007669"/>
    <property type="project" value="InterPro"/>
</dbReference>
<keyword evidence="11" id="KW-0539">Nucleus</keyword>
<dbReference type="Gene3D" id="3.30.70.2820">
    <property type="match status" value="1"/>
</dbReference>
<evidence type="ECO:0000259" key="17">
    <source>
        <dbReference type="Pfam" id="PF12254"/>
    </source>
</evidence>
<evidence type="ECO:0000256" key="12">
    <source>
        <dbReference type="RuleBase" id="RU000442"/>
    </source>
</evidence>
<protein>
    <recommendedName>
        <fullName evidence="12">DNA polymerase</fullName>
        <ecNumber evidence="12">2.7.7.7</ecNumber>
    </recommendedName>
</protein>
<feature type="domain" description="DNA polymerase alpha catalytic subunit N-terminal" evidence="17">
    <location>
        <begin position="18"/>
        <end position="82"/>
    </location>
</feature>
<comment type="subcellular location">
    <subcellularLocation>
        <location evidence="1">Nucleus</location>
    </subcellularLocation>
</comment>
<dbReference type="CDD" id="cd05532">
    <property type="entry name" value="POLBc_alpha"/>
    <property type="match status" value="1"/>
</dbReference>
<reference evidence="18 19" key="1">
    <citation type="journal article" date="2018" name="Nat. Ecol. Evol.">
        <title>Pezizomycetes genomes reveal the molecular basis of ectomycorrhizal truffle lifestyle.</title>
        <authorList>
            <person name="Murat C."/>
            <person name="Payen T."/>
            <person name="Noel B."/>
            <person name="Kuo A."/>
            <person name="Morin E."/>
            <person name="Chen J."/>
            <person name="Kohler A."/>
            <person name="Krizsan K."/>
            <person name="Balestrini R."/>
            <person name="Da Silva C."/>
            <person name="Montanini B."/>
            <person name="Hainaut M."/>
            <person name="Levati E."/>
            <person name="Barry K.W."/>
            <person name="Belfiori B."/>
            <person name="Cichocki N."/>
            <person name="Clum A."/>
            <person name="Dockter R.B."/>
            <person name="Fauchery L."/>
            <person name="Guy J."/>
            <person name="Iotti M."/>
            <person name="Le Tacon F."/>
            <person name="Lindquist E.A."/>
            <person name="Lipzen A."/>
            <person name="Malagnac F."/>
            <person name="Mello A."/>
            <person name="Molinier V."/>
            <person name="Miyauchi S."/>
            <person name="Poulain J."/>
            <person name="Riccioni C."/>
            <person name="Rubini A."/>
            <person name="Sitrit Y."/>
            <person name="Splivallo R."/>
            <person name="Traeger S."/>
            <person name="Wang M."/>
            <person name="Zifcakova L."/>
            <person name="Wipf D."/>
            <person name="Zambonelli A."/>
            <person name="Paolocci F."/>
            <person name="Nowrousian M."/>
            <person name="Ottonello S."/>
            <person name="Baldrian P."/>
            <person name="Spatafora J.W."/>
            <person name="Henrissat B."/>
            <person name="Nagy L.G."/>
            <person name="Aury J.M."/>
            <person name="Wincker P."/>
            <person name="Grigoriev I.V."/>
            <person name="Bonfante P."/>
            <person name="Martin F.M."/>
        </authorList>
    </citation>
    <scope>NUCLEOTIDE SEQUENCE [LARGE SCALE GENOMIC DNA]</scope>
    <source>
        <strain evidence="18 19">120613-1</strain>
    </source>
</reference>
<dbReference type="SMART" id="SM00486">
    <property type="entry name" value="POLBc"/>
    <property type="match status" value="1"/>
</dbReference>
<dbReference type="FunFam" id="3.30.420.10:FF:000036">
    <property type="entry name" value="DNA polymerase"/>
    <property type="match status" value="1"/>
</dbReference>
<dbReference type="GO" id="GO:0006272">
    <property type="term" value="P:leading strand elongation"/>
    <property type="evidence" value="ECO:0007669"/>
    <property type="project" value="TreeGrafter"/>
</dbReference>
<dbReference type="InterPro" id="IPR042087">
    <property type="entry name" value="DNA_pol_B_thumb"/>
</dbReference>